<feature type="region of interest" description="Disordered" evidence="1">
    <location>
        <begin position="1"/>
        <end position="34"/>
    </location>
</feature>
<protein>
    <submittedName>
        <fullName evidence="2">Uncharacterized protein</fullName>
    </submittedName>
</protein>
<evidence type="ECO:0000313" key="3">
    <source>
        <dbReference type="Proteomes" id="UP000266234"/>
    </source>
</evidence>
<feature type="compositionally biased region" description="Low complexity" evidence="1">
    <location>
        <begin position="1"/>
        <end position="16"/>
    </location>
</feature>
<feature type="compositionally biased region" description="Polar residues" evidence="1">
    <location>
        <begin position="21"/>
        <end position="34"/>
    </location>
</feature>
<organism evidence="2 3">
    <name type="scientific">Fusarium longipes</name>
    <dbReference type="NCBI Taxonomy" id="694270"/>
    <lineage>
        <taxon>Eukaryota</taxon>
        <taxon>Fungi</taxon>
        <taxon>Dikarya</taxon>
        <taxon>Ascomycota</taxon>
        <taxon>Pezizomycotina</taxon>
        <taxon>Sordariomycetes</taxon>
        <taxon>Hypocreomycetidae</taxon>
        <taxon>Hypocreales</taxon>
        <taxon>Nectriaceae</taxon>
        <taxon>Fusarium</taxon>
    </lineage>
</organism>
<dbReference type="AlphaFoldDB" id="A0A395T4R4"/>
<dbReference type="Proteomes" id="UP000266234">
    <property type="component" value="Unassembled WGS sequence"/>
</dbReference>
<name>A0A395T4R4_9HYPO</name>
<feature type="compositionally biased region" description="Basic and acidic residues" evidence="1">
    <location>
        <begin position="96"/>
        <end position="118"/>
    </location>
</feature>
<dbReference type="EMBL" id="PXOG01000042">
    <property type="protein sequence ID" value="RGP79733.1"/>
    <property type="molecule type" value="Genomic_DNA"/>
</dbReference>
<proteinExistence type="predicted"/>
<feature type="compositionally biased region" description="Basic and acidic residues" evidence="1">
    <location>
        <begin position="129"/>
        <end position="160"/>
    </location>
</feature>
<reference evidence="2 3" key="1">
    <citation type="journal article" date="2018" name="PLoS Pathog.">
        <title>Evolution of structural diversity of trichothecenes, a family of toxins produced by plant pathogenic and entomopathogenic fungi.</title>
        <authorList>
            <person name="Proctor R.H."/>
            <person name="McCormick S.P."/>
            <person name="Kim H.S."/>
            <person name="Cardoza R.E."/>
            <person name="Stanley A.M."/>
            <person name="Lindo L."/>
            <person name="Kelly A."/>
            <person name="Brown D.W."/>
            <person name="Lee T."/>
            <person name="Vaughan M.M."/>
            <person name="Alexander N.J."/>
            <person name="Busman M."/>
            <person name="Gutierrez S."/>
        </authorList>
    </citation>
    <scope>NUCLEOTIDE SEQUENCE [LARGE SCALE GENOMIC DNA]</scope>
    <source>
        <strain evidence="2 3">NRRL 20695</strain>
    </source>
</reference>
<comment type="caution">
    <text evidence="2">The sequence shown here is derived from an EMBL/GenBank/DDBJ whole genome shotgun (WGS) entry which is preliminary data.</text>
</comment>
<accession>A0A395T4R4</accession>
<keyword evidence="3" id="KW-1185">Reference proteome</keyword>
<sequence length="160" mass="17989">MNTSSSDSVSPGSSTSKFPRRNQSISTSSTVFNSPSDHIRFVYDICHEVSSEFLEDFHRGCAQVDPNEPSTELRRRGLEIQQKYPVSQSIINNTRAEAKGDINTEEVKQEESKGKEAVQEETEVYGAEARQEEAKKEKAEDSADADTIKARQEESKWGKR</sequence>
<evidence type="ECO:0000256" key="1">
    <source>
        <dbReference type="SAM" id="MobiDB-lite"/>
    </source>
</evidence>
<evidence type="ECO:0000313" key="2">
    <source>
        <dbReference type="EMBL" id="RGP79733.1"/>
    </source>
</evidence>
<feature type="region of interest" description="Disordered" evidence="1">
    <location>
        <begin position="94"/>
        <end position="160"/>
    </location>
</feature>
<gene>
    <name evidence="2" type="ORF">FLONG3_2177</name>
</gene>